<gene>
    <name evidence="1" type="ORF">NMW_1975</name>
</gene>
<proteinExistence type="predicted"/>
<accession>C6SLZ7</accession>
<name>C6SLZ7_NEIME</name>
<evidence type="ECO:0000313" key="1">
    <source>
        <dbReference type="EMBL" id="CBA09416.1"/>
    </source>
</evidence>
<dbReference type="EMBL" id="AM889138">
    <property type="protein sequence ID" value="CBA09416.1"/>
    <property type="molecule type" value="Genomic_DNA"/>
</dbReference>
<protein>
    <submittedName>
        <fullName evidence="1">Uncharacterized protein</fullName>
    </submittedName>
</protein>
<sequence>MMIKSPIILMRPVLHYPAGVWARCRLKGLQTASRPYFPSNA</sequence>
<organism evidence="1">
    <name type="scientific">Neisseria meningitidis alpha275</name>
    <dbReference type="NCBI Taxonomy" id="295996"/>
    <lineage>
        <taxon>Bacteria</taxon>
        <taxon>Pseudomonadati</taxon>
        <taxon>Pseudomonadota</taxon>
        <taxon>Betaproteobacteria</taxon>
        <taxon>Neisseriales</taxon>
        <taxon>Neisseriaceae</taxon>
        <taxon>Neisseria</taxon>
    </lineage>
</organism>
<reference evidence="1" key="1">
    <citation type="journal article" date="2008" name="Proc. Natl. Acad. Sci. U.S.A.">
        <title>Whole-genome comparison of disease and carriage strains provides insights into virulence evolution in Neisseria meningitidis.</title>
        <authorList>
            <person name="Schoen C."/>
            <person name="Blom J."/>
            <person name="Claus H."/>
            <person name="Schramm-Glueck A."/>
            <person name="Brandt P."/>
            <person name="Mueller T."/>
            <person name="Goesmann A."/>
            <person name="Joseph B."/>
            <person name="Konietzny S."/>
            <person name="Kurzai O."/>
            <person name="Schmitt C."/>
            <person name="Friedrich T."/>
            <person name="Linke B."/>
            <person name="Vogel U."/>
            <person name="Frosch M."/>
        </authorList>
    </citation>
    <scope>NUCLEOTIDE SEQUENCE</scope>
    <source>
        <strain evidence="1">Alpha275</strain>
    </source>
</reference>
<dbReference type="AlphaFoldDB" id="C6SLZ7"/>